<keyword evidence="10" id="KW-1185">Reference proteome</keyword>
<name>A0A8C4UEC3_FALTI</name>
<evidence type="ECO:0000256" key="1">
    <source>
        <dbReference type="ARBA" id="ARBA00006432"/>
    </source>
</evidence>
<dbReference type="AlphaFoldDB" id="A0A8C4UEC3"/>
<dbReference type="GO" id="GO:0005886">
    <property type="term" value="C:plasma membrane"/>
    <property type="evidence" value="ECO:0007669"/>
    <property type="project" value="TreeGrafter"/>
</dbReference>
<dbReference type="Pfam" id="PF00501">
    <property type="entry name" value="AMP-binding"/>
    <property type="match status" value="2"/>
</dbReference>
<dbReference type="PANTHER" id="PTHR43107">
    <property type="entry name" value="LONG-CHAIN FATTY ACID TRANSPORT PROTEIN"/>
    <property type="match status" value="1"/>
</dbReference>
<sequence>FALAMARVAGRARRPLLLFGDEACTCAQVERRSSQAARALRRAAGLRAGGCPALLMGNRPAYVWLWQGCAKLVCAVACLNCGVRAGALLAAPGEGSPGRGARSGAERRGLPKAAVINHERIMLACGLFDAGNVTSEDIVYTALPLYHSSALLFGVHGCIMKGATIVLLARFSASQFWDDCRKYNVTVIQYIGEVLRYLCSRNTDQDHKVRLAIGNGVRADVITTNSGILSLVKFKDEPVRDENRYCIRVPKGKPGLLICKITQYAPFNGYTGAKHQTEKKQLRDVFQKGDSYFNKIITIDCLFSRWKGENVSTTEVADVLGLLDCVQEVIVYGISVPGYEGKTGTVCIRLKENWEFNGESTYRHVKAHLPSYARPHFIRIKVNECFQYRKLQLVEESFNPAVIKDRLYFLDDRENLYVQMTQDIYNSVKKHDVKL</sequence>
<proteinExistence type="inferred from homology"/>
<dbReference type="PANTHER" id="PTHR43107:SF4">
    <property type="entry name" value="LONG-CHAIN FATTY ACID TRANSPORT PROTEIN 2"/>
    <property type="match status" value="1"/>
</dbReference>
<dbReference type="Gene3D" id="3.40.50.980">
    <property type="match status" value="1"/>
</dbReference>
<dbReference type="GO" id="GO:0008206">
    <property type="term" value="P:bile acid metabolic process"/>
    <property type="evidence" value="ECO:0007669"/>
    <property type="project" value="TreeGrafter"/>
</dbReference>
<dbReference type="Ensembl" id="ENSFTIT00000011876.1">
    <property type="protein sequence ID" value="ENSFTIP00000011382.1"/>
    <property type="gene ID" value="ENSFTIG00000007603.1"/>
</dbReference>
<comment type="similarity">
    <text evidence="1">Belongs to the ATP-dependent AMP-binding enzyme family.</text>
</comment>
<evidence type="ECO:0000256" key="3">
    <source>
        <dbReference type="ARBA" id="ARBA00022832"/>
    </source>
</evidence>
<keyword evidence="3" id="KW-0276">Fatty acid metabolism</keyword>
<dbReference type="InterPro" id="IPR042099">
    <property type="entry name" value="ANL_N_sf"/>
</dbReference>
<reference evidence="9" key="2">
    <citation type="submission" date="2025-09" db="UniProtKB">
        <authorList>
            <consortium name="Ensembl"/>
        </authorList>
    </citation>
    <scope>IDENTIFICATION</scope>
</reference>
<keyword evidence="3" id="KW-0443">Lipid metabolism</keyword>
<evidence type="ECO:0000256" key="6">
    <source>
        <dbReference type="ARBA" id="ARBA00041297"/>
    </source>
</evidence>
<comment type="catalytic activity">
    <reaction evidence="7">
        <text>tetracosanoate + ATP + CoA = tetracosanoyl-CoA + AMP + diphosphate</text>
        <dbReference type="Rhea" id="RHEA:33639"/>
        <dbReference type="ChEBI" id="CHEBI:30616"/>
        <dbReference type="ChEBI" id="CHEBI:31014"/>
        <dbReference type="ChEBI" id="CHEBI:33019"/>
        <dbReference type="ChEBI" id="CHEBI:57287"/>
        <dbReference type="ChEBI" id="CHEBI:65052"/>
        <dbReference type="ChEBI" id="CHEBI:456215"/>
    </reaction>
    <physiologicalReaction direction="left-to-right" evidence="7">
        <dbReference type="Rhea" id="RHEA:33640"/>
    </physiologicalReaction>
</comment>
<dbReference type="Gene3D" id="3.40.50.12780">
    <property type="entry name" value="N-terminal domain of ligase-like"/>
    <property type="match status" value="1"/>
</dbReference>
<evidence type="ECO:0000256" key="5">
    <source>
        <dbReference type="ARBA" id="ARBA00036527"/>
    </source>
</evidence>
<dbReference type="GO" id="GO:0005324">
    <property type="term" value="F:long-chain fatty acid transmembrane transporter activity"/>
    <property type="evidence" value="ECO:0007669"/>
    <property type="project" value="TreeGrafter"/>
</dbReference>
<evidence type="ECO:0000256" key="4">
    <source>
        <dbReference type="ARBA" id="ARBA00026121"/>
    </source>
</evidence>
<dbReference type="OrthoDB" id="288590at2759"/>
<evidence type="ECO:0000313" key="9">
    <source>
        <dbReference type="Ensembl" id="ENSFTIP00000011382.1"/>
    </source>
</evidence>
<accession>A0A8C4UEC3</accession>
<evidence type="ECO:0000256" key="7">
    <source>
        <dbReference type="ARBA" id="ARBA00048666"/>
    </source>
</evidence>
<dbReference type="InterPro" id="IPR045851">
    <property type="entry name" value="AMP-bd_C_sf"/>
</dbReference>
<dbReference type="Gene3D" id="3.30.300.30">
    <property type="match status" value="1"/>
</dbReference>
<dbReference type="GO" id="GO:0004467">
    <property type="term" value="F:long-chain fatty acid-CoA ligase activity"/>
    <property type="evidence" value="ECO:0007669"/>
    <property type="project" value="UniProtKB-EC"/>
</dbReference>
<organism evidence="9 10">
    <name type="scientific">Falco tinnunculus</name>
    <name type="common">Common kestrel</name>
    <dbReference type="NCBI Taxonomy" id="100819"/>
    <lineage>
        <taxon>Eukaryota</taxon>
        <taxon>Metazoa</taxon>
        <taxon>Chordata</taxon>
        <taxon>Craniata</taxon>
        <taxon>Vertebrata</taxon>
        <taxon>Euteleostomi</taxon>
        <taxon>Archelosauria</taxon>
        <taxon>Archosauria</taxon>
        <taxon>Dinosauria</taxon>
        <taxon>Saurischia</taxon>
        <taxon>Theropoda</taxon>
        <taxon>Coelurosauria</taxon>
        <taxon>Aves</taxon>
        <taxon>Neognathae</taxon>
        <taxon>Neoaves</taxon>
        <taxon>Telluraves</taxon>
        <taxon>Australaves</taxon>
        <taxon>Falconiformes</taxon>
        <taxon>Falconidae</taxon>
        <taxon>Falco</taxon>
    </lineage>
</organism>
<dbReference type="GO" id="GO:0005789">
    <property type="term" value="C:endoplasmic reticulum membrane"/>
    <property type="evidence" value="ECO:0007669"/>
    <property type="project" value="TreeGrafter"/>
</dbReference>
<keyword evidence="2" id="KW-0436">Ligase</keyword>
<protein>
    <recommendedName>
        <fullName evidence="4">long-chain-fatty-acid--CoA ligase</fullName>
        <ecNumber evidence="4">6.2.1.3</ecNumber>
    </recommendedName>
    <alternativeName>
        <fullName evidence="6">Long-chain-fatty-acid--CoA ligase</fullName>
    </alternativeName>
</protein>
<dbReference type="SUPFAM" id="SSF56801">
    <property type="entry name" value="Acetyl-CoA synthetase-like"/>
    <property type="match status" value="1"/>
</dbReference>
<dbReference type="EC" id="6.2.1.3" evidence="4"/>
<feature type="domain" description="AMP-dependent synthetase/ligase" evidence="8">
    <location>
        <begin position="8"/>
        <end position="88"/>
    </location>
</feature>
<feature type="domain" description="AMP-dependent synthetase/ligase" evidence="8">
    <location>
        <begin position="109"/>
        <end position="205"/>
    </location>
</feature>
<dbReference type="GO" id="GO:0044539">
    <property type="term" value="P:long-chain fatty acid import into cell"/>
    <property type="evidence" value="ECO:0007669"/>
    <property type="project" value="TreeGrafter"/>
</dbReference>
<dbReference type="InterPro" id="IPR000873">
    <property type="entry name" value="AMP-dep_synth/lig_dom"/>
</dbReference>
<dbReference type="OMA" id="TCAQVER"/>
<evidence type="ECO:0000259" key="8">
    <source>
        <dbReference type="Pfam" id="PF00501"/>
    </source>
</evidence>
<comment type="catalytic activity">
    <reaction evidence="5">
        <text>a very long-chain fatty acid + ATP + CoA = a very long-chain fatty acyl-CoA + AMP + diphosphate</text>
        <dbReference type="Rhea" id="RHEA:54536"/>
        <dbReference type="ChEBI" id="CHEBI:30616"/>
        <dbReference type="ChEBI" id="CHEBI:33019"/>
        <dbReference type="ChEBI" id="CHEBI:57287"/>
        <dbReference type="ChEBI" id="CHEBI:58950"/>
        <dbReference type="ChEBI" id="CHEBI:138261"/>
        <dbReference type="ChEBI" id="CHEBI:456215"/>
    </reaction>
    <physiologicalReaction direction="left-to-right" evidence="5">
        <dbReference type="Rhea" id="RHEA:54537"/>
    </physiologicalReaction>
</comment>
<reference evidence="9" key="1">
    <citation type="submission" date="2025-08" db="UniProtKB">
        <authorList>
            <consortium name="Ensembl"/>
        </authorList>
    </citation>
    <scope>IDENTIFICATION</scope>
</reference>
<evidence type="ECO:0000256" key="2">
    <source>
        <dbReference type="ARBA" id="ARBA00022598"/>
    </source>
</evidence>
<evidence type="ECO:0000313" key="10">
    <source>
        <dbReference type="Proteomes" id="UP000694562"/>
    </source>
</evidence>
<dbReference type="Proteomes" id="UP000694562">
    <property type="component" value="Unplaced"/>
</dbReference>